<name>A0A9Q3UFD6_VIBPH</name>
<sequence>MSFDTTITVRGLLKQVGLQALLDLPNLTEVAVNQPQEAWIDRGDGWERHELPELTLQRCMDLAKALCVFAGLTQPLGEQHPLASVILPDGERGQIAVPPATEKGIVSMTFRKPSLARFSLDDYHQSGRFAKCRDIKGVSSELTDSQLELLALKEQGDYLNFFKRAVQNNLNIMLVGGTGSGKTTVMKAMVDHYPPEKRLFTIEDVHELNLVYHANHLHLFYKQGGLTPKQLIESCMRMKPDHVLLAELRGDEAWNYLEMLNTGHQGSITTIHANDCLSAYARLATLIKQSEVGKTLEHEHIMRTIMTSIDVVAFFQHTHLVELLYNPSQKNALLAGL</sequence>
<proteinExistence type="inferred from homology"/>
<dbReference type="AlphaFoldDB" id="A0A9Q3UFD6"/>
<dbReference type="CDD" id="cd01130">
    <property type="entry name" value="VirB11-like_ATPase"/>
    <property type="match status" value="1"/>
</dbReference>
<dbReference type="Gene3D" id="3.40.50.300">
    <property type="entry name" value="P-loop containing nucleotide triphosphate hydrolases"/>
    <property type="match status" value="1"/>
</dbReference>
<dbReference type="GO" id="GO:0005524">
    <property type="term" value="F:ATP binding"/>
    <property type="evidence" value="ECO:0007669"/>
    <property type="project" value="UniProtKB-UniRule"/>
</dbReference>
<dbReference type="InterPro" id="IPR017947">
    <property type="entry name" value="AryldialkylPase_Zn-BS"/>
</dbReference>
<dbReference type="GO" id="GO:0044097">
    <property type="term" value="P:secretion by the type IV secretion system"/>
    <property type="evidence" value="ECO:0007669"/>
    <property type="project" value="InterPro"/>
</dbReference>
<dbReference type="GO" id="GO:0016788">
    <property type="term" value="F:hydrolase activity, acting on ester bonds"/>
    <property type="evidence" value="ECO:0007669"/>
    <property type="project" value="InterPro"/>
</dbReference>
<dbReference type="Gene3D" id="3.30.450.90">
    <property type="match status" value="1"/>
</dbReference>
<dbReference type="PANTHER" id="PTHR30486:SF6">
    <property type="entry name" value="TYPE IV PILUS RETRACTATION ATPASE PILT"/>
    <property type="match status" value="1"/>
</dbReference>
<evidence type="ECO:0000313" key="5">
    <source>
        <dbReference type="Proteomes" id="UP000726777"/>
    </source>
</evidence>
<evidence type="ECO:0000259" key="3">
    <source>
        <dbReference type="Pfam" id="PF00437"/>
    </source>
</evidence>
<dbReference type="NCBIfam" id="TIGR02788">
    <property type="entry name" value="VirB11"/>
    <property type="match status" value="1"/>
</dbReference>
<protein>
    <recommendedName>
        <fullName evidence="2">Type IV secretion system protein</fullName>
    </recommendedName>
</protein>
<dbReference type="SUPFAM" id="SSF52540">
    <property type="entry name" value="P-loop containing nucleoside triphosphate hydrolases"/>
    <property type="match status" value="1"/>
</dbReference>
<evidence type="ECO:0000313" key="4">
    <source>
        <dbReference type="EMBL" id="MCC3807714.1"/>
    </source>
</evidence>
<accession>A0A9Q3UFD6</accession>
<dbReference type="GO" id="GO:0016887">
    <property type="term" value="F:ATP hydrolysis activity"/>
    <property type="evidence" value="ECO:0007669"/>
    <property type="project" value="InterPro"/>
</dbReference>
<dbReference type="Proteomes" id="UP000726777">
    <property type="component" value="Unassembled WGS sequence"/>
</dbReference>
<comment type="similarity">
    <text evidence="1 2">Belongs to the GSP E family.</text>
</comment>
<dbReference type="RefSeq" id="WP_025788911.1">
    <property type="nucleotide sequence ID" value="NZ_CP066164.1"/>
</dbReference>
<evidence type="ECO:0000256" key="1">
    <source>
        <dbReference type="ARBA" id="ARBA00006611"/>
    </source>
</evidence>
<dbReference type="PANTHER" id="PTHR30486">
    <property type="entry name" value="TWITCHING MOTILITY PROTEIN PILT"/>
    <property type="match status" value="1"/>
</dbReference>
<comment type="caution">
    <text evidence="4">The sequence shown here is derived from an EMBL/GenBank/DDBJ whole genome shotgun (WGS) entry which is preliminary data.</text>
</comment>
<keyword evidence="2" id="KW-0067">ATP-binding</keyword>
<dbReference type="EMBL" id="JACVHL010000029">
    <property type="protein sequence ID" value="MCC3807714.1"/>
    <property type="molecule type" value="Genomic_DNA"/>
</dbReference>
<evidence type="ECO:0000256" key="2">
    <source>
        <dbReference type="RuleBase" id="RU366071"/>
    </source>
</evidence>
<dbReference type="GO" id="GO:0043684">
    <property type="term" value="C:type IV secretion system complex"/>
    <property type="evidence" value="ECO:0007669"/>
    <property type="project" value="UniProtKB-UniRule"/>
</dbReference>
<gene>
    <name evidence="4" type="primary">virB11</name>
    <name evidence="4" type="ORF">IB292_22085</name>
</gene>
<dbReference type="PROSITE" id="PS01322">
    <property type="entry name" value="PHOSPHOTRIESTERASE_1"/>
    <property type="match status" value="1"/>
</dbReference>
<dbReference type="GO" id="GO:0008270">
    <property type="term" value="F:zinc ion binding"/>
    <property type="evidence" value="ECO:0007669"/>
    <property type="project" value="InterPro"/>
</dbReference>
<reference evidence="4" key="1">
    <citation type="submission" date="2020-09" db="EMBL/GenBank/DDBJ databases">
        <title>Genome sequence of Vibrio parahaemolyticus isolates.</title>
        <authorList>
            <person name="Hammerl J.A."/>
            <person name="Strauch E."/>
        </authorList>
    </citation>
    <scope>NUCLEOTIDE SEQUENCE</scope>
    <source>
        <strain evidence="4">17-VB00146</strain>
    </source>
</reference>
<dbReference type="InterPro" id="IPR050921">
    <property type="entry name" value="T4SS_GSP_E_ATPase"/>
</dbReference>
<dbReference type="InterPro" id="IPR027417">
    <property type="entry name" value="P-loop_NTPase"/>
</dbReference>
<dbReference type="InterPro" id="IPR014155">
    <property type="entry name" value="VirB11"/>
</dbReference>
<dbReference type="InterPro" id="IPR001482">
    <property type="entry name" value="T2SS/T4SS_dom"/>
</dbReference>
<keyword evidence="2" id="KW-0547">Nucleotide-binding</keyword>
<feature type="domain" description="Bacterial type II secretion system protein E" evidence="3">
    <location>
        <begin position="146"/>
        <end position="312"/>
    </location>
</feature>
<organism evidence="4 5">
    <name type="scientific">Vibrio parahaemolyticus</name>
    <dbReference type="NCBI Taxonomy" id="670"/>
    <lineage>
        <taxon>Bacteria</taxon>
        <taxon>Pseudomonadati</taxon>
        <taxon>Pseudomonadota</taxon>
        <taxon>Gammaproteobacteria</taxon>
        <taxon>Vibrionales</taxon>
        <taxon>Vibrionaceae</taxon>
        <taxon>Vibrio</taxon>
    </lineage>
</organism>
<comment type="function">
    <text evidence="2">Part of the Type IV secretion system.</text>
</comment>
<dbReference type="Pfam" id="PF00437">
    <property type="entry name" value="T2SSE"/>
    <property type="match status" value="1"/>
</dbReference>